<organism evidence="1">
    <name type="scientific">Ruegeria sp. PrR005</name>
    <dbReference type="NCBI Taxonomy" id="2706882"/>
    <lineage>
        <taxon>Bacteria</taxon>
        <taxon>Pseudomonadati</taxon>
        <taxon>Pseudomonadota</taxon>
        <taxon>Alphaproteobacteria</taxon>
        <taxon>Rhodobacterales</taxon>
        <taxon>Roseobacteraceae</taxon>
        <taxon>Ruegeria</taxon>
    </lineage>
</organism>
<protein>
    <submittedName>
        <fullName evidence="1">ABC transporter ATP-binding protein</fullName>
    </submittedName>
</protein>
<accession>A0A6B2NVV9</accession>
<sequence length="196" mass="21643">MSIAHLLEDFEINQMDPGLVRLIDEDGLEEIRLTAFEKGYSAGWDDAVQARTEDNGRVTAALARNLEDLSFTYNEALTQMSLSLEPMFESLMTTVLPGTMDKSFTHHIVEQLKSMAREQVAQPALLIVPSGVGAVLKPVLDQEFSFPVQLVEEASLPDGQACLRIGTQERDVDCSSILTSISEAMESFLYQAKEVS</sequence>
<reference evidence="1" key="1">
    <citation type="submission" date="2020-02" db="EMBL/GenBank/DDBJ databases">
        <title>Delineation of the pyrene-degrading pathway in Roseobacter clade bacteria by genomic analysis.</title>
        <authorList>
            <person name="Zhou H."/>
            <person name="Wang H."/>
        </authorList>
    </citation>
    <scope>NUCLEOTIDE SEQUENCE</scope>
    <source>
        <strain evidence="1">PrR005</strain>
    </source>
</reference>
<evidence type="ECO:0000313" key="1">
    <source>
        <dbReference type="EMBL" id="NDW46025.1"/>
    </source>
</evidence>
<keyword evidence="1" id="KW-0547">Nucleotide-binding</keyword>
<name>A0A6B2NVV9_9RHOB</name>
<dbReference type="EMBL" id="JAAGOX010000022">
    <property type="protein sequence ID" value="NDW46025.1"/>
    <property type="molecule type" value="Genomic_DNA"/>
</dbReference>
<gene>
    <name evidence="1" type="ORF">G0P99_13740</name>
</gene>
<proteinExistence type="predicted"/>
<dbReference type="RefSeq" id="WP_164130723.1">
    <property type="nucleotide sequence ID" value="NZ_JAAGOX010000022.1"/>
</dbReference>
<comment type="caution">
    <text evidence="1">The sequence shown here is derived from an EMBL/GenBank/DDBJ whole genome shotgun (WGS) entry which is preliminary data.</text>
</comment>
<keyword evidence="1" id="KW-0067">ATP-binding</keyword>
<dbReference type="AlphaFoldDB" id="A0A6B2NVV9"/>
<dbReference type="GO" id="GO:0005524">
    <property type="term" value="F:ATP binding"/>
    <property type="evidence" value="ECO:0007669"/>
    <property type="project" value="UniProtKB-KW"/>
</dbReference>